<sequence length="244" mass="28665">MLEYLTVILVIIFVIFFIASLGQDKQATINERVRENNSCEVKRKIGMNDSQTGIHYNITFTSDTCEHGLPHTTDEETIVIPESYPESRLKMTIDHEKIHLLQRRYPLVWETWYEKMWSYRISRTPPAGMPSDLIERRRINPDIEEKPFAEWKGWWSLAAFRSEYPSSLKDAETVWWNEKTGEQRKTPPPEWLTFFAGKEGSPAQDEHPHEMAAQMIANGTGNKNRILELVKVYEHHFVKNRTEE</sequence>
<dbReference type="EMBL" id="MN739162">
    <property type="protein sequence ID" value="QHS91635.1"/>
    <property type="molecule type" value="Genomic_DNA"/>
</dbReference>
<proteinExistence type="predicted"/>
<evidence type="ECO:0000313" key="1">
    <source>
        <dbReference type="EMBL" id="QHS91635.1"/>
    </source>
</evidence>
<organism evidence="1">
    <name type="scientific">viral metagenome</name>
    <dbReference type="NCBI Taxonomy" id="1070528"/>
    <lineage>
        <taxon>unclassified sequences</taxon>
        <taxon>metagenomes</taxon>
        <taxon>organismal metagenomes</taxon>
    </lineage>
</organism>
<protein>
    <submittedName>
        <fullName evidence="1">Uncharacterized protein</fullName>
    </submittedName>
</protein>
<accession>A0A6C0BH18</accession>
<dbReference type="AlphaFoldDB" id="A0A6C0BH18"/>
<name>A0A6C0BH18_9ZZZZ</name>
<reference evidence="1" key="1">
    <citation type="journal article" date="2020" name="Nature">
        <title>Giant virus diversity and host interactions through global metagenomics.</title>
        <authorList>
            <person name="Schulz F."/>
            <person name="Roux S."/>
            <person name="Paez-Espino D."/>
            <person name="Jungbluth S."/>
            <person name="Walsh D.A."/>
            <person name="Denef V.J."/>
            <person name="McMahon K.D."/>
            <person name="Konstantinidis K.T."/>
            <person name="Eloe-Fadrosh E.A."/>
            <person name="Kyrpides N.C."/>
            <person name="Woyke T."/>
        </authorList>
    </citation>
    <scope>NUCLEOTIDE SEQUENCE</scope>
    <source>
        <strain evidence="1">GVMAG-M-3300013006-15</strain>
    </source>
</reference>